<feature type="active site" evidence="3">
    <location>
        <position position="587"/>
    </location>
</feature>
<dbReference type="FunFam" id="1.10.533.10:FF:000088">
    <property type="entry name" value="P53-induced death domain protein 1"/>
    <property type="match status" value="1"/>
</dbReference>
<dbReference type="InterPro" id="IPR000906">
    <property type="entry name" value="ZU5_dom"/>
</dbReference>
<name>A0A7K9CLD1_9PICI</name>
<dbReference type="GO" id="GO:0005737">
    <property type="term" value="C:cytoplasm"/>
    <property type="evidence" value="ECO:0007669"/>
    <property type="project" value="TreeGrafter"/>
</dbReference>
<dbReference type="CDD" id="cd08779">
    <property type="entry name" value="Death_PIDD"/>
    <property type="match status" value="1"/>
</dbReference>
<feature type="domain" description="Death" evidence="5">
    <location>
        <begin position="787"/>
        <end position="872"/>
    </location>
</feature>
<dbReference type="InterPro" id="IPR003591">
    <property type="entry name" value="Leu-rich_rpt_typical-subtyp"/>
</dbReference>
<feature type="non-terminal residue" evidence="7">
    <location>
        <position position="1"/>
    </location>
</feature>
<dbReference type="Pfam" id="PF23598">
    <property type="entry name" value="LRR_14"/>
    <property type="match status" value="1"/>
</dbReference>
<dbReference type="OrthoDB" id="676979at2759"/>
<feature type="active site" evidence="3">
    <location>
        <position position="585"/>
    </location>
</feature>
<dbReference type="InterPro" id="IPR050216">
    <property type="entry name" value="LRR_domain-containing"/>
</dbReference>
<dbReference type="GO" id="GO:0007165">
    <property type="term" value="P:signal transduction"/>
    <property type="evidence" value="ECO:0007669"/>
    <property type="project" value="InterPro"/>
</dbReference>
<evidence type="ECO:0000313" key="7">
    <source>
        <dbReference type="EMBL" id="NXG52929.1"/>
    </source>
</evidence>
<keyword evidence="8" id="KW-1185">Reference proteome</keyword>
<dbReference type="GO" id="GO:0006915">
    <property type="term" value="P:apoptotic process"/>
    <property type="evidence" value="ECO:0007669"/>
    <property type="project" value="InterPro"/>
</dbReference>
<accession>A0A7K9CLD1</accession>
<dbReference type="InterPro" id="IPR000488">
    <property type="entry name" value="Death_dom"/>
</dbReference>
<feature type="non-terminal residue" evidence="7">
    <location>
        <position position="902"/>
    </location>
</feature>
<evidence type="ECO:0000256" key="1">
    <source>
        <dbReference type="ARBA" id="ARBA00022614"/>
    </source>
</evidence>
<protein>
    <submittedName>
        <fullName evidence="7">PIDD1 protein</fullName>
    </submittedName>
</protein>
<dbReference type="PANTHER" id="PTHR48051:SF1">
    <property type="entry name" value="RAS SUPPRESSOR PROTEIN 1"/>
    <property type="match status" value="1"/>
</dbReference>
<dbReference type="Pfam" id="PF00531">
    <property type="entry name" value="Death"/>
    <property type="match status" value="1"/>
</dbReference>
<dbReference type="Proteomes" id="UP000574528">
    <property type="component" value="Unassembled WGS sequence"/>
</dbReference>
<evidence type="ECO:0000256" key="2">
    <source>
        <dbReference type="ARBA" id="ARBA00022737"/>
    </source>
</evidence>
<dbReference type="PANTHER" id="PTHR48051">
    <property type="match status" value="1"/>
</dbReference>
<dbReference type="SMART" id="SM00369">
    <property type="entry name" value="LRR_TYP"/>
    <property type="match status" value="6"/>
</dbReference>
<feature type="domain" description="ZU5" evidence="6">
    <location>
        <begin position="454"/>
        <end position="595"/>
    </location>
</feature>
<feature type="active site" evidence="3">
    <location>
        <position position="443"/>
    </location>
</feature>
<evidence type="ECO:0000259" key="5">
    <source>
        <dbReference type="PROSITE" id="PS50017"/>
    </source>
</evidence>
<dbReference type="PROSITE" id="PS51145">
    <property type="entry name" value="ZU5"/>
    <property type="match status" value="2"/>
</dbReference>
<feature type="site" description="Cleavage; by autolysis" evidence="4">
    <location>
        <begin position="444"/>
        <end position="445"/>
    </location>
</feature>
<dbReference type="FunFam" id="2.60.220.30:FF:000011">
    <property type="entry name" value="P53-induced death domain protein 1"/>
    <property type="match status" value="1"/>
</dbReference>
<dbReference type="Gene3D" id="1.10.533.10">
    <property type="entry name" value="Death Domain, Fas"/>
    <property type="match status" value="1"/>
</dbReference>
<evidence type="ECO:0000256" key="4">
    <source>
        <dbReference type="PIRSR" id="PIRSR619502-2"/>
    </source>
</evidence>
<feature type="domain" description="ZU5" evidence="6">
    <location>
        <begin position="320"/>
        <end position="453"/>
    </location>
</feature>
<keyword evidence="2" id="KW-0677">Repeat</keyword>
<dbReference type="SMART" id="SM00364">
    <property type="entry name" value="LRR_BAC"/>
    <property type="match status" value="5"/>
</dbReference>
<dbReference type="PROSITE" id="PS50017">
    <property type="entry name" value="DEATH_DOMAIN"/>
    <property type="match status" value="1"/>
</dbReference>
<dbReference type="SUPFAM" id="SSF52058">
    <property type="entry name" value="L domain-like"/>
    <property type="match status" value="1"/>
</dbReference>
<dbReference type="EMBL" id="VWZI01022230">
    <property type="protein sequence ID" value="NXG52929.1"/>
    <property type="molecule type" value="Genomic_DNA"/>
</dbReference>
<dbReference type="GO" id="GO:0006974">
    <property type="term" value="P:DNA damage response"/>
    <property type="evidence" value="ECO:0007669"/>
    <property type="project" value="InterPro"/>
</dbReference>
<dbReference type="Pfam" id="PF00791">
    <property type="entry name" value="ZU5"/>
    <property type="match status" value="1"/>
</dbReference>
<evidence type="ECO:0000313" key="8">
    <source>
        <dbReference type="Proteomes" id="UP000574528"/>
    </source>
</evidence>
<evidence type="ECO:0000259" key="6">
    <source>
        <dbReference type="PROSITE" id="PS51145"/>
    </source>
</evidence>
<keyword evidence="1" id="KW-0433">Leucine-rich repeat</keyword>
<evidence type="ECO:0000256" key="3">
    <source>
        <dbReference type="PIRSR" id="PIRSR619502-1"/>
    </source>
</evidence>
<feature type="site" description="Cleavage; by autolysis" evidence="4">
    <location>
        <begin position="586"/>
        <end position="587"/>
    </location>
</feature>
<dbReference type="InterPro" id="IPR032675">
    <property type="entry name" value="LRR_dom_sf"/>
</dbReference>
<feature type="active site" evidence="3">
    <location>
        <position position="445"/>
    </location>
</feature>
<gene>
    <name evidence="7" type="primary">Pidd1</name>
    <name evidence="7" type="ORF">PSIHAE_R01730</name>
</gene>
<organism evidence="7 8">
    <name type="scientific">Psilopogon haemacephalus</name>
    <name type="common">coppersmith barbet</name>
    <dbReference type="NCBI Taxonomy" id="2585815"/>
    <lineage>
        <taxon>Eukaryota</taxon>
        <taxon>Metazoa</taxon>
        <taxon>Chordata</taxon>
        <taxon>Craniata</taxon>
        <taxon>Vertebrata</taxon>
        <taxon>Euteleostomi</taxon>
        <taxon>Archelosauria</taxon>
        <taxon>Archosauria</taxon>
        <taxon>Dinosauria</taxon>
        <taxon>Saurischia</taxon>
        <taxon>Theropoda</taxon>
        <taxon>Coelurosauria</taxon>
        <taxon>Aves</taxon>
        <taxon>Neognathae</taxon>
        <taxon>Neoaves</taxon>
        <taxon>Telluraves</taxon>
        <taxon>Coraciimorphae</taxon>
        <taxon>Piciformes</taxon>
        <taxon>Megalaimidae</taxon>
        <taxon>Psilopogon</taxon>
    </lineage>
</organism>
<dbReference type="InterPro" id="IPR055414">
    <property type="entry name" value="LRR_R13L4/SHOC2-like"/>
</dbReference>
<proteinExistence type="predicted"/>
<dbReference type="InterPro" id="IPR019502">
    <property type="entry name" value="Peptidase_S68_pidd"/>
</dbReference>
<dbReference type="AlphaFoldDB" id="A0A7K9CLD1"/>
<comment type="caution">
    <text evidence="7">The sequence shown here is derived from an EMBL/GenBank/DDBJ whole genome shotgun (WGS) entry which is preliminary data.</text>
</comment>
<dbReference type="InterPro" id="IPR011029">
    <property type="entry name" value="DEATH-like_dom_sf"/>
</dbReference>
<sequence>MAELLGLGDERGEGAVGAAGLAECCLADNRLNLDVYPDGCRRFLRLLQGRRPEVVRVEFLRLSSNDPLLSTTLGILPQLECLRSLVLKGGHARDEFGSCQLGSLTSLPPDIGSLRCLTHLDLSFNSLPALPSCILHLPSLRVLLVSHNSLVALPEDFGFLSKLTFFSAMKNQLKELPQSIGELVELQDLDLSENALECLPEGVGNLRKCTELDLSGNCLTSVPDCLGKLKALRRLHLHSNLLLTVPASLASLPNLSRLDLQNNCLRAVPPEIQNSPFVHLRGNPLGAPAPPAVSPHPHWAQVPPDVQRTSSLCPTYSCISSGSFTVTSEGCRVVLASGIHFYFPPEAVPGPLQIYFQTLAPDPQWVKLRHHDVLLSGVLELQPHGVRFQQEVHIWMPCASPQSLHQREVVVRTFSGQSWSDLRTRVKQKRKSKKHVAHCSVLHFSWFLVVSRLVQNECQVPAEGTLLFSSVDPSIKVTFPPGVTKETRSVKLQVLPVSAEELEDITAEQGCRASPLLCLSQDSLLDFLRPVRIQLPLPPGVTGLNLDRSRLHLLHSDLEGQSWDDITSQVVLEFSHLYAVFEVTHFSWYWLWYTTKTYIGGIARKVYERLRMYQVNFIALQRKKDPEQVLLQCVPNHKVEPVLKKLQDRYRGPEPSDMVEMFEGEQFFAAFERGISIDAERPDCVAGRLAFVFYSHLKNMKEIYITSPVDRKGQAVKGQVSFYRGEVPKSIPEGASRRRRGADSLWLATLPIKLPQLKPCWADSRAARNGSSFPPLNLGNAENGYLTQANLLSIARRLGPDWQSLGLSLGLTYQQIERIGYNNRDDLDKQILEMLFSWAQQNLEDPTCVGRLVTALKESGRQDIAEEVEAILELGRHKYRESIRRVGLQQGSSTEDSAIATM</sequence>
<reference evidence="7 8" key="1">
    <citation type="submission" date="2019-09" db="EMBL/GenBank/DDBJ databases">
        <title>Bird 10,000 Genomes (B10K) Project - Family phase.</title>
        <authorList>
            <person name="Zhang G."/>
        </authorList>
    </citation>
    <scope>NUCLEOTIDE SEQUENCE [LARGE SCALE GENOMIC DNA]</scope>
    <source>
        <strain evidence="7">B10K-DU-001-24</strain>
        <tissue evidence="7">Muscle</tissue>
    </source>
</reference>
<dbReference type="Pfam" id="PF10461">
    <property type="entry name" value="Peptidase_S68"/>
    <property type="match status" value="1"/>
</dbReference>
<dbReference type="SMART" id="SM00005">
    <property type="entry name" value="DEATH"/>
    <property type="match status" value="1"/>
</dbReference>
<dbReference type="Gene3D" id="3.80.10.10">
    <property type="entry name" value="Ribonuclease Inhibitor"/>
    <property type="match status" value="2"/>
</dbReference>
<dbReference type="Gene3D" id="2.60.220.30">
    <property type="match status" value="2"/>
</dbReference>
<dbReference type="SUPFAM" id="SSF47986">
    <property type="entry name" value="DEATH domain"/>
    <property type="match status" value="1"/>
</dbReference>